<dbReference type="InterPro" id="IPR022674">
    <property type="entry name" value="G6P_DH_NAD-bd"/>
</dbReference>
<dbReference type="Pfam" id="PF02781">
    <property type="entry name" value="G6PD_C"/>
    <property type="match status" value="1"/>
</dbReference>
<dbReference type="HAMAP" id="MF_00966">
    <property type="entry name" value="G6PD"/>
    <property type="match status" value="1"/>
</dbReference>
<dbReference type="EC" id="1.1.1.49" evidence="6"/>
<evidence type="ECO:0000256" key="2">
    <source>
        <dbReference type="ARBA" id="ARBA00022526"/>
    </source>
</evidence>
<dbReference type="PANTHER" id="PTHR23429">
    <property type="entry name" value="GLUCOSE-6-PHOSPHATE 1-DEHYDROGENASE G6PD"/>
    <property type="match status" value="1"/>
</dbReference>
<comment type="similarity">
    <text evidence="6">Belongs to the glucose-6-phosphate dehydrogenase family.</text>
</comment>
<gene>
    <name evidence="6" type="primary">zwf</name>
    <name evidence="9" type="ORF">SAMN05421771_3194</name>
</gene>
<dbReference type="GO" id="GO:0006006">
    <property type="term" value="P:glucose metabolic process"/>
    <property type="evidence" value="ECO:0007669"/>
    <property type="project" value="UniProtKB-KW"/>
</dbReference>
<dbReference type="InterPro" id="IPR036291">
    <property type="entry name" value="NAD(P)-bd_dom_sf"/>
</dbReference>
<accession>A0A1I6MPF2</accession>
<dbReference type="NCBIfam" id="TIGR00871">
    <property type="entry name" value="zwf"/>
    <property type="match status" value="1"/>
</dbReference>
<dbReference type="Gene3D" id="3.30.360.10">
    <property type="entry name" value="Dihydrodipicolinate Reductase, domain 2"/>
    <property type="match status" value="1"/>
</dbReference>
<dbReference type="SUPFAM" id="SSF55347">
    <property type="entry name" value="Glyceraldehyde-3-phosphate dehydrogenase-like, C-terminal domain"/>
    <property type="match status" value="1"/>
</dbReference>
<keyword evidence="5 6" id="KW-0119">Carbohydrate metabolism</keyword>
<dbReference type="Gene3D" id="3.40.50.720">
    <property type="entry name" value="NAD(P)-binding Rossmann-like Domain"/>
    <property type="match status" value="1"/>
</dbReference>
<dbReference type="PIRSF" id="PIRSF000110">
    <property type="entry name" value="G6PD"/>
    <property type="match status" value="1"/>
</dbReference>
<reference evidence="9 10" key="1">
    <citation type="submission" date="2016-10" db="EMBL/GenBank/DDBJ databases">
        <authorList>
            <person name="de Groot N.N."/>
        </authorList>
    </citation>
    <scope>NUCLEOTIDE SEQUENCE [LARGE SCALE GENOMIC DNA]</scope>
    <source>
        <strain evidence="9 10">DSM 21001</strain>
    </source>
</reference>
<feature type="binding site" evidence="6">
    <location>
        <position position="225"/>
    </location>
    <ligand>
        <name>substrate</name>
    </ligand>
</feature>
<dbReference type="PANTHER" id="PTHR23429:SF0">
    <property type="entry name" value="GLUCOSE-6-PHOSPHATE 1-DEHYDROGENASE"/>
    <property type="match status" value="1"/>
</dbReference>
<organism evidence="9 10">
    <name type="scientific">Granulicella pectinivorans</name>
    <dbReference type="NCBI Taxonomy" id="474950"/>
    <lineage>
        <taxon>Bacteria</taxon>
        <taxon>Pseudomonadati</taxon>
        <taxon>Acidobacteriota</taxon>
        <taxon>Terriglobia</taxon>
        <taxon>Terriglobales</taxon>
        <taxon>Acidobacteriaceae</taxon>
        <taxon>Granulicella</taxon>
    </lineage>
</organism>
<comment type="caution">
    <text evidence="6">Lacks conserved residue(s) required for the propagation of feature annotation.</text>
</comment>
<evidence type="ECO:0000313" key="10">
    <source>
        <dbReference type="Proteomes" id="UP000199024"/>
    </source>
</evidence>
<dbReference type="OrthoDB" id="9802739at2"/>
<dbReference type="EMBL" id="FOZL01000001">
    <property type="protein sequence ID" value="SFS17559.1"/>
    <property type="molecule type" value="Genomic_DNA"/>
</dbReference>
<feature type="binding site" evidence="6">
    <location>
        <position position="138"/>
    </location>
    <ligand>
        <name>NADP(+)</name>
        <dbReference type="ChEBI" id="CHEBI:58349"/>
    </ligand>
</feature>
<keyword evidence="2 6" id="KW-0313">Glucose metabolism</keyword>
<feature type="binding site" evidence="6">
    <location>
        <position position="206"/>
    </location>
    <ligand>
        <name>substrate</name>
    </ligand>
</feature>
<evidence type="ECO:0000256" key="3">
    <source>
        <dbReference type="ARBA" id="ARBA00022857"/>
    </source>
</evidence>
<feature type="binding site" evidence="6">
    <location>
        <position position="172"/>
    </location>
    <ligand>
        <name>substrate</name>
    </ligand>
</feature>
<feature type="domain" description="Glucose-6-phosphate dehydrogenase C-terminal" evidence="8">
    <location>
        <begin position="180"/>
        <end position="443"/>
    </location>
</feature>
<dbReference type="InterPro" id="IPR001282">
    <property type="entry name" value="G6P_DH"/>
</dbReference>
<dbReference type="Proteomes" id="UP000199024">
    <property type="component" value="Unassembled WGS sequence"/>
</dbReference>
<feature type="active site" description="Proton acceptor" evidence="6">
    <location>
        <position position="230"/>
    </location>
</feature>
<proteinExistence type="inferred from homology"/>
<dbReference type="STRING" id="474950.SAMN05421771_3194"/>
<dbReference type="GO" id="GO:0009051">
    <property type="term" value="P:pentose-phosphate shunt, oxidative branch"/>
    <property type="evidence" value="ECO:0007669"/>
    <property type="project" value="TreeGrafter"/>
</dbReference>
<sequence>MTQPHSDALVFFGATGDLAYKKIFPALQSMIKRGSLSVPVIGVAKAGWNLDQLKDRAKDSLEKHGGLDPDAWTKLSGLLRYVDGDYADPATFAAVRKELGDAKRPAHYLAIPPSMFEKVVEQLVQSGSAKDARMIVEKPFGHDLASAQELNRILLSAFRESSIFRIDHYLAKGPVHNMVSFRFSNSFLEPIWNRNYIESVQITMAEDFGVQGRGSFYDQTGAIRDVIQNHIFQVLCNLAMECPAASDSESVRDEKVKVLKAIPPITADDLIRGQFKGYLDEKGVAPDSQVETFAVLRMQIKSWRWDGVPFFIRAGKNLPVTCTEVMARLRKPPHTNITEPDSPQNYVRMRISPEMTIALAVSTSSVSGTGPRQEVEMVATRHPEPTEMEAYERVLTDAMAGDATLFARQDYVEEAWRIVDPILNAPTPVHVYEPQTWGPQDCDPSLIPPGGWDIPTPEPQDVYRVVG</sequence>
<evidence type="ECO:0000256" key="4">
    <source>
        <dbReference type="ARBA" id="ARBA00023002"/>
    </source>
</evidence>
<keyword evidence="10" id="KW-1185">Reference proteome</keyword>
<dbReference type="GO" id="GO:0050661">
    <property type="term" value="F:NADP binding"/>
    <property type="evidence" value="ECO:0007669"/>
    <property type="project" value="UniProtKB-UniRule"/>
</dbReference>
<dbReference type="Pfam" id="PF00479">
    <property type="entry name" value="G6PD_N"/>
    <property type="match status" value="1"/>
</dbReference>
<evidence type="ECO:0000256" key="1">
    <source>
        <dbReference type="ARBA" id="ARBA00004937"/>
    </source>
</evidence>
<dbReference type="UniPathway" id="UPA00115">
    <property type="reaction ID" value="UER00408"/>
</dbReference>
<dbReference type="PRINTS" id="PR00079">
    <property type="entry name" value="G6PDHDRGNASE"/>
</dbReference>
<keyword evidence="3 6" id="KW-0521">NADP</keyword>
<dbReference type="GO" id="GO:0004345">
    <property type="term" value="F:glucose-6-phosphate dehydrogenase activity"/>
    <property type="evidence" value="ECO:0007669"/>
    <property type="project" value="UniProtKB-UniRule"/>
</dbReference>
<evidence type="ECO:0000256" key="6">
    <source>
        <dbReference type="HAMAP-Rule" id="MF_00966"/>
    </source>
</evidence>
<keyword evidence="4 6" id="KW-0560">Oxidoreductase</keyword>
<feature type="binding site" evidence="6">
    <location>
        <position position="168"/>
    </location>
    <ligand>
        <name>substrate</name>
    </ligand>
</feature>
<comment type="pathway">
    <text evidence="1 6">Carbohydrate degradation; pentose phosphate pathway; D-ribulose 5-phosphate from D-glucose 6-phosphate (oxidative stage): step 1/3.</text>
</comment>
<dbReference type="AlphaFoldDB" id="A0A1I6MPF2"/>
<feature type="binding site" evidence="6">
    <location>
        <position position="316"/>
    </location>
    <ligand>
        <name>substrate</name>
    </ligand>
</feature>
<comment type="catalytic activity">
    <reaction evidence="6">
        <text>D-glucose 6-phosphate + NADP(+) = 6-phospho-D-glucono-1,5-lactone + NADPH + H(+)</text>
        <dbReference type="Rhea" id="RHEA:15841"/>
        <dbReference type="ChEBI" id="CHEBI:15378"/>
        <dbReference type="ChEBI" id="CHEBI:57783"/>
        <dbReference type="ChEBI" id="CHEBI:57955"/>
        <dbReference type="ChEBI" id="CHEBI:58349"/>
        <dbReference type="ChEBI" id="CHEBI:61548"/>
        <dbReference type="EC" id="1.1.1.49"/>
    </reaction>
</comment>
<dbReference type="SUPFAM" id="SSF51735">
    <property type="entry name" value="NAD(P)-binding Rossmann-fold domains"/>
    <property type="match status" value="1"/>
</dbReference>
<dbReference type="RefSeq" id="WP_089840504.1">
    <property type="nucleotide sequence ID" value="NZ_FOZL01000001.1"/>
</dbReference>
<evidence type="ECO:0000256" key="5">
    <source>
        <dbReference type="ARBA" id="ARBA00023277"/>
    </source>
</evidence>
<name>A0A1I6MPF2_9BACT</name>
<comment type="function">
    <text evidence="6">Catalyzes the oxidation of glucose 6-phosphate to 6-phosphogluconolactone.</text>
</comment>
<evidence type="ECO:0000313" key="9">
    <source>
        <dbReference type="EMBL" id="SFS17559.1"/>
    </source>
</evidence>
<dbReference type="InterPro" id="IPR022675">
    <property type="entry name" value="G6P_DH_C"/>
</dbReference>
<protein>
    <recommendedName>
        <fullName evidence="6">Glucose-6-phosphate 1-dehydrogenase</fullName>
        <shortName evidence="6">G6PD</shortName>
        <ecNumber evidence="6">1.1.1.49</ecNumber>
    </recommendedName>
</protein>
<feature type="domain" description="Glucose-6-phosphate dehydrogenase NAD-binding" evidence="7">
    <location>
        <begin position="10"/>
        <end position="177"/>
    </location>
</feature>
<evidence type="ECO:0000259" key="8">
    <source>
        <dbReference type="Pfam" id="PF02781"/>
    </source>
</evidence>
<dbReference type="GO" id="GO:0005829">
    <property type="term" value="C:cytosol"/>
    <property type="evidence" value="ECO:0007669"/>
    <property type="project" value="TreeGrafter"/>
</dbReference>
<evidence type="ECO:0000259" key="7">
    <source>
        <dbReference type="Pfam" id="PF00479"/>
    </source>
</evidence>